<comment type="caution">
    <text evidence="2">The sequence shown here is derived from an EMBL/GenBank/DDBJ whole genome shotgun (WGS) entry which is preliminary data.</text>
</comment>
<organism evidence="2 3">
    <name type="scientific">Rosa chinensis</name>
    <name type="common">China rose</name>
    <dbReference type="NCBI Taxonomy" id="74649"/>
    <lineage>
        <taxon>Eukaryota</taxon>
        <taxon>Viridiplantae</taxon>
        <taxon>Streptophyta</taxon>
        <taxon>Embryophyta</taxon>
        <taxon>Tracheophyta</taxon>
        <taxon>Spermatophyta</taxon>
        <taxon>Magnoliopsida</taxon>
        <taxon>eudicotyledons</taxon>
        <taxon>Gunneridae</taxon>
        <taxon>Pentapetalae</taxon>
        <taxon>rosids</taxon>
        <taxon>fabids</taxon>
        <taxon>Rosales</taxon>
        <taxon>Rosaceae</taxon>
        <taxon>Rosoideae</taxon>
        <taxon>Rosoideae incertae sedis</taxon>
        <taxon>Rosa</taxon>
    </lineage>
</organism>
<dbReference type="InterPro" id="IPR044730">
    <property type="entry name" value="RNase_H-like_dom_plant"/>
</dbReference>
<evidence type="ECO:0000313" key="3">
    <source>
        <dbReference type="Proteomes" id="UP000238479"/>
    </source>
</evidence>
<dbReference type="InterPro" id="IPR036397">
    <property type="entry name" value="RNaseH_sf"/>
</dbReference>
<keyword evidence="3" id="KW-1185">Reference proteome</keyword>
<dbReference type="AlphaFoldDB" id="A0A2P6RTZ7"/>
<dbReference type="InterPro" id="IPR002156">
    <property type="entry name" value="RNaseH_domain"/>
</dbReference>
<dbReference type="InterPro" id="IPR012337">
    <property type="entry name" value="RNaseH-like_sf"/>
</dbReference>
<dbReference type="PANTHER" id="PTHR47723:SF19">
    <property type="entry name" value="POLYNUCLEOTIDYL TRANSFERASE, RIBONUCLEASE H-LIKE SUPERFAMILY PROTEIN"/>
    <property type="match status" value="1"/>
</dbReference>
<evidence type="ECO:0000313" key="2">
    <source>
        <dbReference type="EMBL" id="PRQ49904.1"/>
    </source>
</evidence>
<dbReference type="OMA" id="INISISW"/>
<dbReference type="Gene3D" id="3.30.420.10">
    <property type="entry name" value="Ribonuclease H-like superfamily/Ribonuclease H"/>
    <property type="match status" value="1"/>
</dbReference>
<gene>
    <name evidence="2" type="ORF">RchiOBHm_Chr2g0127141</name>
</gene>
<dbReference type="GO" id="GO:0003676">
    <property type="term" value="F:nucleic acid binding"/>
    <property type="evidence" value="ECO:0007669"/>
    <property type="project" value="InterPro"/>
</dbReference>
<dbReference type="GO" id="GO:0004523">
    <property type="term" value="F:RNA-DNA hybrid ribonuclease activity"/>
    <property type="evidence" value="ECO:0007669"/>
    <property type="project" value="InterPro"/>
</dbReference>
<name>A0A2P6RTZ7_ROSCH</name>
<dbReference type="Proteomes" id="UP000238479">
    <property type="component" value="Chromosome 2"/>
</dbReference>
<dbReference type="Gramene" id="PRQ49904">
    <property type="protein sequence ID" value="PRQ49904"/>
    <property type="gene ID" value="RchiOBHm_Chr2g0127141"/>
</dbReference>
<dbReference type="SUPFAM" id="SSF53098">
    <property type="entry name" value="Ribonuclease H-like"/>
    <property type="match status" value="1"/>
</dbReference>
<sequence>MNAQAQLSRLDSYCLNILSWLKPPIGFMKLNVDGTRSNQSGFIGAGGVIRDHNGDWLSGFSINLGVGQIINAEARGLLSGLKLASDLNIRKLEVESDSAIFVKLLIDGCPISHPLGNIINSCRHLINGFEDVRIRHIFRECNYTADALAKGSLSHDYGIVIFDTPPPHVASAFTDDLCNLPRARRVRTRPEG</sequence>
<dbReference type="CDD" id="cd06222">
    <property type="entry name" value="RNase_H_like"/>
    <property type="match status" value="1"/>
</dbReference>
<protein>
    <submittedName>
        <fullName evidence="2">Putative ribonuclease H-like domain-containing protein</fullName>
    </submittedName>
</protein>
<dbReference type="EMBL" id="PDCK01000040">
    <property type="protein sequence ID" value="PRQ49904.1"/>
    <property type="molecule type" value="Genomic_DNA"/>
</dbReference>
<feature type="domain" description="RNase H type-1" evidence="1">
    <location>
        <begin position="31"/>
        <end position="150"/>
    </location>
</feature>
<evidence type="ECO:0000259" key="1">
    <source>
        <dbReference type="Pfam" id="PF13456"/>
    </source>
</evidence>
<dbReference type="Pfam" id="PF13456">
    <property type="entry name" value="RVT_3"/>
    <property type="match status" value="1"/>
</dbReference>
<accession>A0A2P6RTZ7</accession>
<dbReference type="PANTHER" id="PTHR47723">
    <property type="entry name" value="OS05G0353850 PROTEIN"/>
    <property type="match status" value="1"/>
</dbReference>
<proteinExistence type="predicted"/>
<reference evidence="2 3" key="1">
    <citation type="journal article" date="2018" name="Nat. Genet.">
        <title>The Rosa genome provides new insights in the design of modern roses.</title>
        <authorList>
            <person name="Bendahmane M."/>
        </authorList>
    </citation>
    <scope>NUCLEOTIDE SEQUENCE [LARGE SCALE GENOMIC DNA]</scope>
    <source>
        <strain evidence="3">cv. Old Blush</strain>
    </source>
</reference>
<dbReference type="InterPro" id="IPR053151">
    <property type="entry name" value="RNase_H-like"/>
</dbReference>